<evidence type="ECO:0000256" key="2">
    <source>
        <dbReference type="ARBA" id="ARBA00011233"/>
    </source>
</evidence>
<keyword evidence="10" id="KW-0998">Cell outer membrane</keyword>
<evidence type="ECO:0000256" key="10">
    <source>
        <dbReference type="ARBA" id="ARBA00023237"/>
    </source>
</evidence>
<evidence type="ECO:0000256" key="1">
    <source>
        <dbReference type="ARBA" id="ARBA00004571"/>
    </source>
</evidence>
<dbReference type="EMBL" id="CP000353">
    <property type="protein sequence ID" value="ABF12054.1"/>
    <property type="molecule type" value="Genomic_DNA"/>
</dbReference>
<dbReference type="HOGENOM" id="CLU_038238_1_1_4"/>
<evidence type="ECO:0000313" key="14">
    <source>
        <dbReference type="Proteomes" id="UP000002429"/>
    </source>
</evidence>
<dbReference type="GO" id="GO:0009279">
    <property type="term" value="C:cell outer membrane"/>
    <property type="evidence" value="ECO:0007669"/>
    <property type="project" value="UniProtKB-SubCell"/>
</dbReference>
<accession>Q1LCS2</accession>
<keyword evidence="4" id="KW-1134">Transmembrane beta strand</keyword>
<evidence type="ECO:0000256" key="4">
    <source>
        <dbReference type="ARBA" id="ARBA00022452"/>
    </source>
</evidence>
<geneLocation type="plasmid" evidence="13 14">
    <name>megaplasmid</name>
</geneLocation>
<keyword evidence="8" id="KW-0626">Porin</keyword>
<evidence type="ECO:0000259" key="12">
    <source>
        <dbReference type="Pfam" id="PF13609"/>
    </source>
</evidence>
<keyword evidence="5 11" id="KW-0812">Transmembrane</keyword>
<dbReference type="Pfam" id="PF13609">
    <property type="entry name" value="Porin_4"/>
    <property type="match status" value="1"/>
</dbReference>
<protein>
    <submittedName>
        <fullName evidence="13">Outer membrane protein, porin</fullName>
    </submittedName>
</protein>
<evidence type="ECO:0000256" key="9">
    <source>
        <dbReference type="ARBA" id="ARBA00023136"/>
    </source>
</evidence>
<evidence type="ECO:0000256" key="8">
    <source>
        <dbReference type="ARBA" id="ARBA00023114"/>
    </source>
</evidence>
<dbReference type="AlphaFoldDB" id="Q1LCS2"/>
<keyword evidence="13" id="KW-0614">Plasmid</keyword>
<dbReference type="eggNOG" id="COG3203">
    <property type="taxonomic scope" value="Bacteria"/>
</dbReference>
<keyword evidence="7" id="KW-0406">Ion transport</keyword>
<reference evidence="14" key="1">
    <citation type="journal article" date="2010" name="PLoS ONE">
        <title>The complete genome sequence of Cupriavidus metallidurans strain CH34, a master survivalist in harsh and anthropogenic environments.</title>
        <authorList>
            <person name="Janssen P.J."/>
            <person name="Van Houdt R."/>
            <person name="Moors H."/>
            <person name="Monsieurs P."/>
            <person name="Morin N."/>
            <person name="Michaux A."/>
            <person name="Benotmane M.A."/>
            <person name="Leys N."/>
            <person name="Vallaeys T."/>
            <person name="Lapidus A."/>
            <person name="Monchy S."/>
            <person name="Medigue C."/>
            <person name="Taghavi S."/>
            <person name="McCorkle S."/>
            <person name="Dunn J."/>
            <person name="van der Lelie D."/>
            <person name="Mergeay M."/>
        </authorList>
    </citation>
    <scope>NUCLEOTIDE SEQUENCE [LARGE SCALE GENOMIC DNA]</scope>
    <source>
        <strain evidence="14">ATCC 43123 / DSM 2839 / NBRC 102507 / CH34</strain>
    </source>
</reference>
<keyword evidence="14" id="KW-1185">Reference proteome</keyword>
<dbReference type="GO" id="GO:0046930">
    <property type="term" value="C:pore complex"/>
    <property type="evidence" value="ECO:0007669"/>
    <property type="project" value="UniProtKB-KW"/>
</dbReference>
<feature type="transmembrane region" description="Helical" evidence="11">
    <location>
        <begin position="41"/>
        <end position="62"/>
    </location>
</feature>
<dbReference type="PRINTS" id="PR00184">
    <property type="entry name" value="NEISSPPORIN"/>
</dbReference>
<dbReference type="SUPFAM" id="SSF56935">
    <property type="entry name" value="Porins"/>
    <property type="match status" value="1"/>
</dbReference>
<dbReference type="Gene3D" id="2.40.160.10">
    <property type="entry name" value="Porin"/>
    <property type="match status" value="1"/>
</dbReference>
<comment type="subcellular location">
    <subcellularLocation>
        <location evidence="1">Cell outer membrane</location>
        <topology evidence="1">Multi-pass membrane protein</topology>
    </subcellularLocation>
</comment>
<dbReference type="InterPro" id="IPR002299">
    <property type="entry name" value="Porin_Neis"/>
</dbReference>
<dbReference type="PANTHER" id="PTHR34501:SF9">
    <property type="entry name" value="MAJOR OUTER MEMBRANE PROTEIN P.IA"/>
    <property type="match status" value="1"/>
</dbReference>
<dbReference type="PANTHER" id="PTHR34501">
    <property type="entry name" value="PROTEIN YDDL-RELATED"/>
    <property type="match status" value="1"/>
</dbReference>
<dbReference type="PRINTS" id="PR00182">
    <property type="entry name" value="ECOLNEIPORIN"/>
</dbReference>
<dbReference type="InterPro" id="IPR033900">
    <property type="entry name" value="Gram_neg_porin_domain"/>
</dbReference>
<comment type="subunit">
    <text evidence="2">Homotrimer.</text>
</comment>
<keyword evidence="11" id="KW-1133">Transmembrane helix</keyword>
<keyword evidence="6" id="KW-0732">Signal</keyword>
<proteinExistence type="predicted"/>
<dbReference type="Proteomes" id="UP000002429">
    <property type="component" value="Plasmid megaplasmid"/>
</dbReference>
<evidence type="ECO:0000256" key="5">
    <source>
        <dbReference type="ARBA" id="ARBA00022692"/>
    </source>
</evidence>
<organism evidence="13 14">
    <name type="scientific">Cupriavidus metallidurans (strain ATCC 43123 / DSM 2839 / NBRC 102507 / CH34)</name>
    <name type="common">Ralstonia metallidurans</name>
    <dbReference type="NCBI Taxonomy" id="266264"/>
    <lineage>
        <taxon>Bacteria</taxon>
        <taxon>Pseudomonadati</taxon>
        <taxon>Pseudomonadota</taxon>
        <taxon>Betaproteobacteria</taxon>
        <taxon>Burkholderiales</taxon>
        <taxon>Burkholderiaceae</taxon>
        <taxon>Cupriavidus</taxon>
    </lineage>
</organism>
<dbReference type="InterPro" id="IPR050298">
    <property type="entry name" value="Gram-neg_bact_OMP"/>
</dbReference>
<sequence>MAGGGACGDDQRPTLAALPCGWTLPATQETKRFGDTMKRKLLVPGAMLFACAGAYAQSAVWLSGYVDLNIEHLIQSGPASVTRMTSGGLNNSRFNLSGVEDLGGGYKAVFTIEPMFSADTGVQSAQFRQSFVGLKSADLGEVTMGRQFTPSYWIAGYADPSWAAAYSMVNNMEFFYASYRVDNAIQYKTPTFYGFTGRVMYAFGLEDTTRAGRFLSIGVDYRNGPLFLGAVSEQQYTRDIHQASQIPSSRDNYFSAVYRIGGFEPTAIFHTYKGYYAYPPYVAFNSSGWDAQIGARWNIDGRSRLYGSVVYRHDDNNKSITSATGFVIGYIYGLSKRTDLYATYAHVHNQNTVPIAYPVTFQSNPSPGQNPSGMQLGIRHAF</sequence>
<gene>
    <name evidence="13" type="ordered locus">Rmet_5195</name>
</gene>
<evidence type="ECO:0000256" key="3">
    <source>
        <dbReference type="ARBA" id="ARBA00022448"/>
    </source>
</evidence>
<keyword evidence="9 11" id="KW-0472">Membrane</keyword>
<keyword evidence="3" id="KW-0813">Transport</keyword>
<evidence type="ECO:0000256" key="11">
    <source>
        <dbReference type="SAM" id="Phobius"/>
    </source>
</evidence>
<dbReference type="InterPro" id="IPR001702">
    <property type="entry name" value="Porin_Gram-ve"/>
</dbReference>
<evidence type="ECO:0000256" key="7">
    <source>
        <dbReference type="ARBA" id="ARBA00023065"/>
    </source>
</evidence>
<dbReference type="CDD" id="cd00342">
    <property type="entry name" value="gram_neg_porins"/>
    <property type="match status" value="1"/>
</dbReference>
<feature type="domain" description="Porin" evidence="12">
    <location>
        <begin position="47"/>
        <end position="351"/>
    </location>
</feature>
<dbReference type="InterPro" id="IPR023614">
    <property type="entry name" value="Porin_dom_sf"/>
</dbReference>
<dbReference type="KEGG" id="rme:Rmet_5195"/>
<name>Q1LCS2_CUPMC</name>
<dbReference type="GO" id="GO:0034220">
    <property type="term" value="P:monoatomic ion transmembrane transport"/>
    <property type="evidence" value="ECO:0007669"/>
    <property type="project" value="InterPro"/>
</dbReference>
<evidence type="ECO:0000256" key="6">
    <source>
        <dbReference type="ARBA" id="ARBA00022729"/>
    </source>
</evidence>
<evidence type="ECO:0000313" key="13">
    <source>
        <dbReference type="EMBL" id="ABF12054.1"/>
    </source>
</evidence>
<dbReference type="GO" id="GO:0015288">
    <property type="term" value="F:porin activity"/>
    <property type="evidence" value="ECO:0007669"/>
    <property type="project" value="UniProtKB-KW"/>
</dbReference>